<dbReference type="CDD" id="cd16913">
    <property type="entry name" value="YkuD_like"/>
    <property type="match status" value="1"/>
</dbReference>
<feature type="compositionally biased region" description="Basic residues" evidence="7">
    <location>
        <begin position="66"/>
        <end position="77"/>
    </location>
</feature>
<feature type="compositionally biased region" description="Basic residues" evidence="7">
    <location>
        <begin position="39"/>
        <end position="52"/>
    </location>
</feature>
<dbReference type="HOGENOM" id="CLU_089260_0_1_9"/>
<keyword evidence="3 6" id="KW-0133">Cell shape</keyword>
<dbReference type="KEGG" id="pce:PECL_1485"/>
<accession>G8PF30</accession>
<keyword evidence="5 6" id="KW-0961">Cell wall biogenesis/degradation</keyword>
<feature type="active site" description="Proton donor/acceptor" evidence="6">
    <location>
        <position position="179"/>
    </location>
</feature>
<keyword evidence="4 6" id="KW-0573">Peptidoglycan synthesis</keyword>
<dbReference type="InterPro" id="IPR005490">
    <property type="entry name" value="LD_TPept_cat_dom"/>
</dbReference>
<protein>
    <submittedName>
        <fullName evidence="10">L,D-transpeptidase catalytic domain protein</fullName>
    </submittedName>
</protein>
<reference evidence="10 11" key="1">
    <citation type="journal article" date="2012" name="J. Bacteriol.">
        <title>Complete Genome Sequence of the Beer Spoilage Organism Pediococcus claussenii ATCC BAA-344T.</title>
        <authorList>
            <person name="Pittet V."/>
            <person name="Abegunde T."/>
            <person name="Marfleet T."/>
            <person name="Haakensen M."/>
            <person name="Morrow K."/>
            <person name="Jayaprakash T."/>
            <person name="Schroeder K."/>
            <person name="Trost B."/>
            <person name="Byrns S."/>
            <person name="Bergsveinson J."/>
            <person name="Kusalik A."/>
            <person name="Ziola B."/>
        </authorList>
    </citation>
    <scope>NUCLEOTIDE SEQUENCE [LARGE SCALE GENOMIC DNA]</scope>
    <source>
        <strain evidence="10 11">ATCC BAA-344</strain>
    </source>
</reference>
<dbReference type="PATRIC" id="fig|701521.8.peg.1389"/>
<dbReference type="GO" id="GO:0071555">
    <property type="term" value="P:cell wall organization"/>
    <property type="evidence" value="ECO:0007669"/>
    <property type="project" value="UniProtKB-UniRule"/>
</dbReference>
<dbReference type="InterPro" id="IPR050979">
    <property type="entry name" value="LD-transpeptidase"/>
</dbReference>
<evidence type="ECO:0000256" key="6">
    <source>
        <dbReference type="PROSITE-ProRule" id="PRU01373"/>
    </source>
</evidence>
<evidence type="ECO:0000313" key="10">
    <source>
        <dbReference type="EMBL" id="AEV95709.1"/>
    </source>
</evidence>
<dbReference type="PROSITE" id="PS52029">
    <property type="entry name" value="LD_TPASE"/>
    <property type="match status" value="1"/>
</dbReference>
<dbReference type="GO" id="GO:0005576">
    <property type="term" value="C:extracellular region"/>
    <property type="evidence" value="ECO:0007669"/>
    <property type="project" value="TreeGrafter"/>
</dbReference>
<evidence type="ECO:0000259" key="9">
    <source>
        <dbReference type="PROSITE" id="PS52029"/>
    </source>
</evidence>
<dbReference type="AlphaFoldDB" id="G8PF30"/>
<keyword evidence="8" id="KW-0732">Signal</keyword>
<name>G8PF30_PEDCP</name>
<dbReference type="GO" id="GO:0016740">
    <property type="term" value="F:transferase activity"/>
    <property type="evidence" value="ECO:0007669"/>
    <property type="project" value="UniProtKB-KW"/>
</dbReference>
<evidence type="ECO:0000256" key="2">
    <source>
        <dbReference type="ARBA" id="ARBA00022679"/>
    </source>
</evidence>
<comment type="pathway">
    <text evidence="1 6">Cell wall biogenesis; peptidoglycan biosynthesis.</text>
</comment>
<dbReference type="Gene3D" id="2.40.440.10">
    <property type="entry name" value="L,D-transpeptidase catalytic domain-like"/>
    <property type="match status" value="1"/>
</dbReference>
<feature type="region of interest" description="Disordered" evidence="7">
    <location>
        <begin position="37"/>
        <end position="97"/>
    </location>
</feature>
<feature type="signal peptide" evidence="8">
    <location>
        <begin position="1"/>
        <end position="25"/>
    </location>
</feature>
<keyword evidence="2" id="KW-0808">Transferase</keyword>
<feature type="active site" description="Nucleophile" evidence="6">
    <location>
        <position position="206"/>
    </location>
</feature>
<organism evidence="10 11">
    <name type="scientific">Pediococcus claussenii (strain ATCC BAA-344 / DSM 14800 / JCM 18046 / KCTC 3811 / LMG 21948 / P06)</name>
    <dbReference type="NCBI Taxonomy" id="701521"/>
    <lineage>
        <taxon>Bacteria</taxon>
        <taxon>Bacillati</taxon>
        <taxon>Bacillota</taxon>
        <taxon>Bacilli</taxon>
        <taxon>Lactobacillales</taxon>
        <taxon>Lactobacillaceae</taxon>
        <taxon>Pediococcus</taxon>
    </lineage>
</organism>
<feature type="chain" id="PRO_5003513675" evidence="8">
    <location>
        <begin position="26"/>
        <end position="230"/>
    </location>
</feature>
<keyword evidence="11" id="KW-1185">Reference proteome</keyword>
<dbReference type="PANTHER" id="PTHR30582:SF2">
    <property type="entry name" value="L,D-TRANSPEPTIDASE YCIB-RELATED"/>
    <property type="match status" value="1"/>
</dbReference>
<sequence length="230" mass="25911">MSRFTKLMGLMLLVFAFTTVTGVQAYHTNRVRIEAQNAKRLKKERQLPKNKSKSSLAGDEQSSTAPKKKAPQKKQSKKAAIQTKKVDWKAPSENKPYPKVNKYPDLSIKVSTAQQRVFFMDGSKKLYTMRASTGSPASPTPTGHFKIQTERGAFFYSSQSKEGAKYYVSFKDHGIYLFHTVPTDRNGEFIKSEAEELGEKANSHGCVRLSVSDAKWLYENIKEGTNVEID</sequence>
<gene>
    <name evidence="10" type="ordered locus">PECL_1485</name>
</gene>
<evidence type="ECO:0000256" key="8">
    <source>
        <dbReference type="SAM" id="SignalP"/>
    </source>
</evidence>
<dbReference type="GO" id="GO:0018104">
    <property type="term" value="P:peptidoglycan-protein cross-linking"/>
    <property type="evidence" value="ECO:0007669"/>
    <property type="project" value="TreeGrafter"/>
</dbReference>
<dbReference type="SUPFAM" id="SSF141523">
    <property type="entry name" value="L,D-transpeptidase catalytic domain-like"/>
    <property type="match status" value="1"/>
</dbReference>
<dbReference type="GO" id="GO:0071972">
    <property type="term" value="F:peptidoglycan L,D-transpeptidase activity"/>
    <property type="evidence" value="ECO:0007669"/>
    <property type="project" value="TreeGrafter"/>
</dbReference>
<dbReference type="UniPathway" id="UPA00219"/>
<dbReference type="eggNOG" id="COG1376">
    <property type="taxonomic scope" value="Bacteria"/>
</dbReference>
<evidence type="ECO:0000256" key="7">
    <source>
        <dbReference type="SAM" id="MobiDB-lite"/>
    </source>
</evidence>
<evidence type="ECO:0000256" key="3">
    <source>
        <dbReference type="ARBA" id="ARBA00022960"/>
    </source>
</evidence>
<dbReference type="InterPro" id="IPR038063">
    <property type="entry name" value="Transpep_catalytic_dom"/>
</dbReference>
<evidence type="ECO:0000313" key="11">
    <source>
        <dbReference type="Proteomes" id="UP000005444"/>
    </source>
</evidence>
<evidence type="ECO:0000256" key="4">
    <source>
        <dbReference type="ARBA" id="ARBA00022984"/>
    </source>
</evidence>
<dbReference type="PANTHER" id="PTHR30582">
    <property type="entry name" value="L,D-TRANSPEPTIDASE"/>
    <property type="match status" value="1"/>
</dbReference>
<dbReference type="Pfam" id="PF03734">
    <property type="entry name" value="YkuD"/>
    <property type="match status" value="1"/>
</dbReference>
<dbReference type="EMBL" id="CP003137">
    <property type="protein sequence ID" value="AEV95709.1"/>
    <property type="molecule type" value="Genomic_DNA"/>
</dbReference>
<feature type="domain" description="L,D-TPase catalytic" evidence="9">
    <location>
        <begin position="106"/>
        <end position="230"/>
    </location>
</feature>
<proteinExistence type="predicted"/>
<dbReference type="Proteomes" id="UP000005444">
    <property type="component" value="Chromosome"/>
</dbReference>
<evidence type="ECO:0000256" key="5">
    <source>
        <dbReference type="ARBA" id="ARBA00023316"/>
    </source>
</evidence>
<dbReference type="RefSeq" id="WP_014215903.1">
    <property type="nucleotide sequence ID" value="NC_016605.1"/>
</dbReference>
<dbReference type="GO" id="GO:0008360">
    <property type="term" value="P:regulation of cell shape"/>
    <property type="evidence" value="ECO:0007669"/>
    <property type="project" value="UniProtKB-UniRule"/>
</dbReference>
<evidence type="ECO:0000256" key="1">
    <source>
        <dbReference type="ARBA" id="ARBA00004752"/>
    </source>
</evidence>
<dbReference type="STRING" id="701521.PECL_1485"/>